<protein>
    <submittedName>
        <fullName evidence="1">Uncharacterized protein</fullName>
    </submittedName>
</protein>
<comment type="caution">
    <text evidence="1">The sequence shown here is derived from an EMBL/GenBank/DDBJ whole genome shotgun (WGS) entry which is preliminary data.</text>
</comment>
<organism evidence="1 2">
    <name type="scientific">Pleurotus cornucopiae</name>
    <name type="common">Cornucopia mushroom</name>
    <dbReference type="NCBI Taxonomy" id="5321"/>
    <lineage>
        <taxon>Eukaryota</taxon>
        <taxon>Fungi</taxon>
        <taxon>Dikarya</taxon>
        <taxon>Basidiomycota</taxon>
        <taxon>Agaricomycotina</taxon>
        <taxon>Agaricomycetes</taxon>
        <taxon>Agaricomycetidae</taxon>
        <taxon>Agaricales</taxon>
        <taxon>Pleurotineae</taxon>
        <taxon>Pleurotaceae</taxon>
        <taxon>Pleurotus</taxon>
    </lineage>
</organism>
<proteinExistence type="predicted"/>
<evidence type="ECO:0000313" key="1">
    <source>
        <dbReference type="EMBL" id="KAG9227878.1"/>
    </source>
</evidence>
<keyword evidence="2" id="KW-1185">Reference proteome</keyword>
<gene>
    <name evidence="1" type="ORF">CCMSSC00406_0009135</name>
</gene>
<sequence length="737" mass="83304">MPGRAEPETTKTRKKRKIKDQLYQQAVEFYRKEHGDTFQATPDVPKPRGYEKVCQLIADDYERQTKKPRVELAPSTLRRLVNGGIPKSQSNAMRGWLLEGEVEIVIRFAVEMALRGFPLTHRRLKEHVDGIRGRAVNPNTNEAWYDLLEKTLNGEMDHEFDEDLLASAVAGVTEEVDLLDDNDEEHQQHTEGRAPTAGTSASRSTSPPEPILPENLYGSDESGFQPSDGSTQRVIGPAGRTTQHQQSDGNRDNTTVIVTICADGSSIKPVVIFKGTHYQVRWNQDNPLDASLGHSKKGWTDGEIGVEFIKDFHEQTKAKANERTCVLIVDGHNSHYTLAFLLFARKHRIHILCYPAHATHEKEKFEREKRQRLNKSNFLAIYGAAHIRALTPENIKAAFRKTGVYPFDRSVITQEMMAPSLETSFRGHLPVEPSTPVRAVTNMLYSVCQRTKALCQSDDTHDSVDNTTPNPFDTPTREVVSSLQASTSASFLVSSSPIQSTSQLAPYASITISPRKPRYKDLLEPIPSTILEADLQNALRKLIEKNEERKDQLVTMQSMLVLNGAYCDVVRGQLEAHEESRKRNKKGRLVGDGLPRLLTGREFLRRVEAFHKAAEDQEEALKQRRATRAEKSKARKEWKELEKERKAQNKVIRAQFQLDLEEWKEEQALAKREHRRPAWTQPKIKDRLLPPIPQPTFVTRNSSNSDNEDANDGANGEEDADNNDGETSESDGDDDED</sequence>
<dbReference type="Proteomes" id="UP000824881">
    <property type="component" value="Unassembled WGS sequence"/>
</dbReference>
<name>A0ACB7JEM4_PLECO</name>
<dbReference type="EMBL" id="WQMT02000001">
    <property type="protein sequence ID" value="KAG9227878.1"/>
    <property type="molecule type" value="Genomic_DNA"/>
</dbReference>
<accession>A0ACB7JEM4</accession>
<evidence type="ECO:0000313" key="2">
    <source>
        <dbReference type="Proteomes" id="UP000824881"/>
    </source>
</evidence>
<reference evidence="1 2" key="1">
    <citation type="journal article" date="2021" name="Appl. Environ. Microbiol.">
        <title>Genetic linkage and physical mapping for an oyster mushroom Pleurotus cornucopiae and QTL analysis for the trait cap color.</title>
        <authorList>
            <person name="Zhang Y."/>
            <person name="Gao W."/>
            <person name="Sonnenberg A."/>
            <person name="Chen Q."/>
            <person name="Zhang J."/>
            <person name="Huang C."/>
        </authorList>
    </citation>
    <scope>NUCLEOTIDE SEQUENCE [LARGE SCALE GENOMIC DNA]</scope>
    <source>
        <strain evidence="1">CCMSSC00406</strain>
    </source>
</reference>